<accession>A0AAW2WK59</accession>
<sequence length="72" mass="7895">MLLKPVTANEIKMAISEIAEDKSPGSDGYSSGVYKVAWPIVGEEVTRAIMEFFTIGRLLKQVKTTLLALIPK</sequence>
<comment type="caution">
    <text evidence="1">The sequence shown here is derived from an EMBL/GenBank/DDBJ whole genome shotgun (WGS) entry which is preliminary data.</text>
</comment>
<reference evidence="1" key="2">
    <citation type="journal article" date="2024" name="Plant">
        <title>Genomic evolution and insights into agronomic trait innovations of Sesamum species.</title>
        <authorList>
            <person name="Miao H."/>
            <person name="Wang L."/>
            <person name="Qu L."/>
            <person name="Liu H."/>
            <person name="Sun Y."/>
            <person name="Le M."/>
            <person name="Wang Q."/>
            <person name="Wei S."/>
            <person name="Zheng Y."/>
            <person name="Lin W."/>
            <person name="Duan Y."/>
            <person name="Cao H."/>
            <person name="Xiong S."/>
            <person name="Wang X."/>
            <person name="Wei L."/>
            <person name="Li C."/>
            <person name="Ma Q."/>
            <person name="Ju M."/>
            <person name="Zhao R."/>
            <person name="Li G."/>
            <person name="Mu C."/>
            <person name="Tian Q."/>
            <person name="Mei H."/>
            <person name="Zhang T."/>
            <person name="Gao T."/>
            <person name="Zhang H."/>
        </authorList>
    </citation>
    <scope>NUCLEOTIDE SEQUENCE</scope>
    <source>
        <strain evidence="1">G02</strain>
    </source>
</reference>
<dbReference type="EMBL" id="JACGWJ010000001">
    <property type="protein sequence ID" value="KAL0442167.1"/>
    <property type="molecule type" value="Genomic_DNA"/>
</dbReference>
<dbReference type="AlphaFoldDB" id="A0AAW2WK59"/>
<organism evidence="1">
    <name type="scientific">Sesamum radiatum</name>
    <name type="common">Black benniseed</name>
    <dbReference type="NCBI Taxonomy" id="300843"/>
    <lineage>
        <taxon>Eukaryota</taxon>
        <taxon>Viridiplantae</taxon>
        <taxon>Streptophyta</taxon>
        <taxon>Embryophyta</taxon>
        <taxon>Tracheophyta</taxon>
        <taxon>Spermatophyta</taxon>
        <taxon>Magnoliopsida</taxon>
        <taxon>eudicotyledons</taxon>
        <taxon>Gunneridae</taxon>
        <taxon>Pentapetalae</taxon>
        <taxon>asterids</taxon>
        <taxon>lamiids</taxon>
        <taxon>Lamiales</taxon>
        <taxon>Pedaliaceae</taxon>
        <taxon>Sesamum</taxon>
    </lineage>
</organism>
<proteinExistence type="predicted"/>
<protein>
    <submittedName>
        <fullName evidence="1">Uncharacterized protein</fullName>
    </submittedName>
</protein>
<name>A0AAW2WK59_SESRA</name>
<feature type="non-terminal residue" evidence="1">
    <location>
        <position position="72"/>
    </location>
</feature>
<evidence type="ECO:0000313" key="1">
    <source>
        <dbReference type="EMBL" id="KAL0442167.1"/>
    </source>
</evidence>
<reference evidence="1" key="1">
    <citation type="submission" date="2020-06" db="EMBL/GenBank/DDBJ databases">
        <authorList>
            <person name="Li T."/>
            <person name="Hu X."/>
            <person name="Zhang T."/>
            <person name="Song X."/>
            <person name="Zhang H."/>
            <person name="Dai N."/>
            <person name="Sheng W."/>
            <person name="Hou X."/>
            <person name="Wei L."/>
        </authorList>
    </citation>
    <scope>NUCLEOTIDE SEQUENCE</scope>
    <source>
        <strain evidence="1">G02</strain>
        <tissue evidence="1">Leaf</tissue>
    </source>
</reference>
<gene>
    <name evidence="1" type="ORF">Sradi_0155600</name>
</gene>